<dbReference type="Gene3D" id="3.40.50.80">
    <property type="entry name" value="Nucleotide-binding domain of ferredoxin-NADP reductase (FNR) module"/>
    <property type="match status" value="1"/>
</dbReference>
<keyword evidence="4" id="KW-0560">Oxidoreductase</keyword>
<keyword evidence="9" id="KW-0808">Transferase</keyword>
<evidence type="ECO:0000256" key="1">
    <source>
        <dbReference type="ARBA" id="ARBA00022630"/>
    </source>
</evidence>
<gene>
    <name evidence="9" type="ORF">FB547_11439</name>
</gene>
<dbReference type="CDD" id="cd06185">
    <property type="entry name" value="PDR_like"/>
    <property type="match status" value="1"/>
</dbReference>
<dbReference type="EMBL" id="VIVL01000014">
    <property type="protein sequence ID" value="TWD75968.1"/>
    <property type="molecule type" value="Genomic_DNA"/>
</dbReference>
<dbReference type="SUPFAM" id="SSF52343">
    <property type="entry name" value="Ferredoxin reductase-like, C-terminal NADP-linked domain"/>
    <property type="match status" value="1"/>
</dbReference>
<dbReference type="InterPro" id="IPR039261">
    <property type="entry name" value="FNR_nucleotide-bd"/>
</dbReference>
<dbReference type="PROSITE" id="PS51085">
    <property type="entry name" value="2FE2S_FER_2"/>
    <property type="match status" value="1"/>
</dbReference>
<evidence type="ECO:0000313" key="9">
    <source>
        <dbReference type="EMBL" id="TWD75968.1"/>
    </source>
</evidence>
<evidence type="ECO:0000259" key="7">
    <source>
        <dbReference type="PROSITE" id="PS51085"/>
    </source>
</evidence>
<dbReference type="OrthoDB" id="370747at2"/>
<feature type="domain" description="FAD-binding FR-type" evidence="8">
    <location>
        <begin position="2"/>
        <end position="108"/>
    </location>
</feature>
<dbReference type="InterPro" id="IPR001041">
    <property type="entry name" value="2Fe-2S_ferredoxin-type"/>
</dbReference>
<keyword evidence="6" id="KW-0411">Iron-sulfur</keyword>
<evidence type="ECO:0000256" key="3">
    <source>
        <dbReference type="ARBA" id="ARBA00022723"/>
    </source>
</evidence>
<sequence>MESTLALHVRHIETLTPRVRKLVLGLADGAPLPAYEAGAHIELHVPGTANTAPLHRAYSLVRPSAGANALEIAVQLEENGSGGSRWVHSLQSGDTLTANPPRNLFPLQGQQQRPLLLAAGIGITPILCMALELERQGLPHEMHYVARSRELGAYAGEVEALAGATCWFDEGNPSRGIPLPTVIGPPIAERHLHVCGPKPFIAAVLDTARQLGWPEERLHCELFTGALAAQGDRAFEVELKDSGLTLSVAADQTILEAMESAGLDPLFDCRRGDCGICVARVLGGDADHRDICLSAREHEAGNFCICVSRARGERLVLAL</sequence>
<dbReference type="InterPro" id="IPR006058">
    <property type="entry name" value="2Fe2S_fd_BS"/>
</dbReference>
<dbReference type="PANTHER" id="PTHR47354:SF1">
    <property type="entry name" value="CARNITINE MONOOXYGENASE REDUCTASE SUBUNIT"/>
    <property type="match status" value="1"/>
</dbReference>
<evidence type="ECO:0000256" key="6">
    <source>
        <dbReference type="ARBA" id="ARBA00023014"/>
    </source>
</evidence>
<dbReference type="GO" id="GO:0008168">
    <property type="term" value="F:methyltransferase activity"/>
    <property type="evidence" value="ECO:0007669"/>
    <property type="project" value="UniProtKB-KW"/>
</dbReference>
<reference evidence="9 10" key="1">
    <citation type="submission" date="2019-06" db="EMBL/GenBank/DDBJ databases">
        <title>Sorghum-associated microbial communities from plants grown in Nebraska, USA.</title>
        <authorList>
            <person name="Schachtman D."/>
        </authorList>
    </citation>
    <scope>NUCLEOTIDE SEQUENCE [LARGE SCALE GENOMIC DNA]</scope>
    <source>
        <strain evidence="9 10">T529</strain>
    </source>
</reference>
<keyword evidence="5" id="KW-0408">Iron</keyword>
<evidence type="ECO:0000256" key="4">
    <source>
        <dbReference type="ARBA" id="ARBA00023002"/>
    </source>
</evidence>
<dbReference type="InterPro" id="IPR036010">
    <property type="entry name" value="2Fe-2S_ferredoxin-like_sf"/>
</dbReference>
<evidence type="ECO:0000256" key="5">
    <source>
        <dbReference type="ARBA" id="ARBA00023004"/>
    </source>
</evidence>
<keyword evidence="2" id="KW-0001">2Fe-2S</keyword>
<dbReference type="RefSeq" id="WP_145747032.1">
    <property type="nucleotide sequence ID" value="NZ_VIVL01000014.1"/>
</dbReference>
<evidence type="ECO:0000256" key="2">
    <source>
        <dbReference type="ARBA" id="ARBA00022714"/>
    </source>
</evidence>
<dbReference type="Pfam" id="PF00111">
    <property type="entry name" value="Fer2"/>
    <property type="match status" value="1"/>
</dbReference>
<organism evidence="9 10">
    <name type="scientific">Variovorax beijingensis</name>
    <dbReference type="NCBI Taxonomy" id="2496117"/>
    <lineage>
        <taxon>Bacteria</taxon>
        <taxon>Pseudomonadati</taxon>
        <taxon>Pseudomonadota</taxon>
        <taxon>Betaproteobacteria</taxon>
        <taxon>Burkholderiales</taxon>
        <taxon>Comamonadaceae</taxon>
        <taxon>Variovorax</taxon>
    </lineage>
</organism>
<dbReference type="Proteomes" id="UP000319722">
    <property type="component" value="Unassembled WGS sequence"/>
</dbReference>
<dbReference type="InterPro" id="IPR008333">
    <property type="entry name" value="Cbr1-like_FAD-bd_dom"/>
</dbReference>
<accession>A0A561BB03</accession>
<dbReference type="PROSITE" id="PS51384">
    <property type="entry name" value="FAD_FR"/>
    <property type="match status" value="1"/>
</dbReference>
<dbReference type="CDD" id="cd00207">
    <property type="entry name" value="fer2"/>
    <property type="match status" value="1"/>
</dbReference>
<dbReference type="PRINTS" id="PR00409">
    <property type="entry name" value="PHDIOXRDTASE"/>
</dbReference>
<dbReference type="InterPro" id="IPR017927">
    <property type="entry name" value="FAD-bd_FR_type"/>
</dbReference>
<dbReference type="InterPro" id="IPR017938">
    <property type="entry name" value="Riboflavin_synthase-like_b-brl"/>
</dbReference>
<evidence type="ECO:0000259" key="8">
    <source>
        <dbReference type="PROSITE" id="PS51384"/>
    </source>
</evidence>
<keyword evidence="1" id="KW-0285">Flavoprotein</keyword>
<evidence type="ECO:0000313" key="10">
    <source>
        <dbReference type="Proteomes" id="UP000319722"/>
    </source>
</evidence>
<dbReference type="InterPro" id="IPR012675">
    <property type="entry name" value="Beta-grasp_dom_sf"/>
</dbReference>
<dbReference type="GO" id="GO:0016491">
    <property type="term" value="F:oxidoreductase activity"/>
    <property type="evidence" value="ECO:0007669"/>
    <property type="project" value="UniProtKB-KW"/>
</dbReference>
<keyword evidence="3" id="KW-0479">Metal-binding</keyword>
<dbReference type="PANTHER" id="PTHR47354">
    <property type="entry name" value="NADH OXIDOREDUCTASE HCR"/>
    <property type="match status" value="1"/>
</dbReference>
<dbReference type="InterPro" id="IPR050415">
    <property type="entry name" value="MRET"/>
</dbReference>
<name>A0A561BB03_9BURK</name>
<protein>
    <submittedName>
        <fullName evidence="9">Vanillate O-demethylase ferredoxin subunit</fullName>
    </submittedName>
</protein>
<dbReference type="Gene3D" id="2.40.30.10">
    <property type="entry name" value="Translation factors"/>
    <property type="match status" value="1"/>
</dbReference>
<proteinExistence type="predicted"/>
<dbReference type="Gene3D" id="3.10.20.30">
    <property type="match status" value="1"/>
</dbReference>
<keyword evidence="9" id="KW-0489">Methyltransferase</keyword>
<dbReference type="AlphaFoldDB" id="A0A561BB03"/>
<feature type="domain" description="2Fe-2S ferredoxin-type" evidence="7">
    <location>
        <begin position="233"/>
        <end position="319"/>
    </location>
</feature>
<dbReference type="SUPFAM" id="SSF63380">
    <property type="entry name" value="Riboflavin synthase domain-like"/>
    <property type="match status" value="1"/>
</dbReference>
<dbReference type="GO" id="GO:0032259">
    <property type="term" value="P:methylation"/>
    <property type="evidence" value="ECO:0007669"/>
    <property type="project" value="UniProtKB-KW"/>
</dbReference>
<comment type="caution">
    <text evidence="9">The sequence shown here is derived from an EMBL/GenBank/DDBJ whole genome shotgun (WGS) entry which is preliminary data.</text>
</comment>
<dbReference type="GO" id="GO:0051537">
    <property type="term" value="F:2 iron, 2 sulfur cluster binding"/>
    <property type="evidence" value="ECO:0007669"/>
    <property type="project" value="UniProtKB-KW"/>
</dbReference>
<dbReference type="SUPFAM" id="SSF54292">
    <property type="entry name" value="2Fe-2S ferredoxin-like"/>
    <property type="match status" value="1"/>
</dbReference>
<dbReference type="PROSITE" id="PS00197">
    <property type="entry name" value="2FE2S_FER_1"/>
    <property type="match status" value="1"/>
</dbReference>
<dbReference type="GO" id="GO:0046872">
    <property type="term" value="F:metal ion binding"/>
    <property type="evidence" value="ECO:0007669"/>
    <property type="project" value="UniProtKB-KW"/>
</dbReference>
<dbReference type="Pfam" id="PF00970">
    <property type="entry name" value="FAD_binding_6"/>
    <property type="match status" value="1"/>
</dbReference>